<dbReference type="AlphaFoldDB" id="A0A1G9EMA4"/>
<dbReference type="PANTHER" id="PTHR35794">
    <property type="entry name" value="CELL DIVISION PROTEIN DIVIVA"/>
    <property type="match status" value="1"/>
</dbReference>
<dbReference type="RefSeq" id="WP_091268583.1">
    <property type="nucleotide sequence ID" value="NZ_FNFK01000063.1"/>
</dbReference>
<keyword evidence="9" id="KW-1185">Reference proteome</keyword>
<dbReference type="NCBIfam" id="TIGR03544">
    <property type="entry name" value="DivI1A_domain"/>
    <property type="match status" value="1"/>
</dbReference>
<gene>
    <name evidence="6" type="primary">gpsB</name>
    <name evidence="8" type="ORF">SAMN04488098_10637</name>
</gene>
<dbReference type="HAMAP" id="MF_02011">
    <property type="entry name" value="GpsB"/>
    <property type="match status" value="1"/>
</dbReference>
<evidence type="ECO:0000256" key="7">
    <source>
        <dbReference type="SAM" id="MobiDB-lite"/>
    </source>
</evidence>
<dbReference type="NCBIfam" id="NF010725">
    <property type="entry name" value="PRK14127.1"/>
    <property type="match status" value="1"/>
</dbReference>
<accession>A0A1G9EMA4</accession>
<dbReference type="STRING" id="426701.SAMN04488098_10637"/>
<evidence type="ECO:0000256" key="5">
    <source>
        <dbReference type="ARBA" id="ARBA00023306"/>
    </source>
</evidence>
<dbReference type="GO" id="GO:0051301">
    <property type="term" value="P:cell division"/>
    <property type="evidence" value="ECO:0007669"/>
    <property type="project" value="UniProtKB-UniRule"/>
</dbReference>
<dbReference type="InterPro" id="IPR007793">
    <property type="entry name" value="DivIVA_fam"/>
</dbReference>
<dbReference type="Pfam" id="PF05103">
    <property type="entry name" value="DivIVA"/>
    <property type="match status" value="1"/>
</dbReference>
<comment type="subcellular location">
    <subcellularLocation>
        <location evidence="6">Cytoplasm</location>
    </subcellularLocation>
    <text evidence="6">Shuttles between the lateral wall and the division site in a cell cycle-dependent manner.</text>
</comment>
<evidence type="ECO:0000313" key="8">
    <source>
        <dbReference type="EMBL" id="SDK77218.1"/>
    </source>
</evidence>
<organism evidence="8 9">
    <name type="scientific">Alkalibacterium thalassium</name>
    <dbReference type="NCBI Taxonomy" id="426701"/>
    <lineage>
        <taxon>Bacteria</taxon>
        <taxon>Bacillati</taxon>
        <taxon>Bacillota</taxon>
        <taxon>Bacilli</taxon>
        <taxon>Lactobacillales</taxon>
        <taxon>Carnobacteriaceae</taxon>
        <taxon>Alkalibacterium</taxon>
    </lineage>
</organism>
<evidence type="ECO:0000256" key="4">
    <source>
        <dbReference type="ARBA" id="ARBA00023054"/>
    </source>
</evidence>
<comment type="similarity">
    <text evidence="6">Belongs to the GpsB family.</text>
</comment>
<evidence type="ECO:0000256" key="2">
    <source>
        <dbReference type="ARBA" id="ARBA00022618"/>
    </source>
</evidence>
<evidence type="ECO:0000256" key="6">
    <source>
        <dbReference type="HAMAP-Rule" id="MF_02011"/>
    </source>
</evidence>
<keyword evidence="3 6" id="KW-0133">Cell shape</keyword>
<dbReference type="GO" id="GO:0005737">
    <property type="term" value="C:cytoplasm"/>
    <property type="evidence" value="ECO:0007669"/>
    <property type="project" value="UniProtKB-SubCell"/>
</dbReference>
<keyword evidence="1 6" id="KW-0963">Cytoplasm</keyword>
<sequence length="105" mass="12330">MDSRELTQKEILEKDFKTKMRGYDPTGVDEFLDVVIRDYESFQNEIDKLKAENNRLLDKLDDQSKQMSTQNQNQNQSGSNVTNFDILKRLSNLERHVFGSKLDNQ</sequence>
<keyword evidence="5 6" id="KW-0131">Cell cycle</keyword>
<protein>
    <recommendedName>
        <fullName evidence="6">Cell cycle protein GpsB</fullName>
    </recommendedName>
    <alternativeName>
        <fullName evidence="6">Guiding PBP1-shuttling protein</fullName>
    </alternativeName>
</protein>
<dbReference type="PIRSF" id="PIRSF029938">
    <property type="entry name" value="UCP029938"/>
    <property type="match status" value="1"/>
</dbReference>
<feature type="region of interest" description="Disordered" evidence="7">
    <location>
        <begin position="63"/>
        <end position="82"/>
    </location>
</feature>
<name>A0A1G9EMA4_9LACT</name>
<proteinExistence type="inferred from homology"/>
<dbReference type="Gene3D" id="6.10.250.660">
    <property type="match status" value="1"/>
</dbReference>
<dbReference type="PANTHER" id="PTHR35794:SF1">
    <property type="entry name" value="CELL CYCLE PROTEIN GPSB"/>
    <property type="match status" value="1"/>
</dbReference>
<feature type="compositionally biased region" description="Low complexity" evidence="7">
    <location>
        <begin position="65"/>
        <end position="80"/>
    </location>
</feature>
<reference evidence="9" key="1">
    <citation type="submission" date="2016-10" db="EMBL/GenBank/DDBJ databases">
        <authorList>
            <person name="Varghese N."/>
            <person name="Submissions S."/>
        </authorList>
    </citation>
    <scope>NUCLEOTIDE SEQUENCE [LARGE SCALE GENOMIC DNA]</scope>
    <source>
        <strain evidence="9">DSM 19181</strain>
    </source>
</reference>
<evidence type="ECO:0000256" key="3">
    <source>
        <dbReference type="ARBA" id="ARBA00022960"/>
    </source>
</evidence>
<dbReference type="GO" id="GO:0008360">
    <property type="term" value="P:regulation of cell shape"/>
    <property type="evidence" value="ECO:0007669"/>
    <property type="project" value="UniProtKB-UniRule"/>
</dbReference>
<keyword evidence="4 6" id="KW-0175">Coiled coil</keyword>
<dbReference type="EMBL" id="FNFK01000063">
    <property type="protein sequence ID" value="SDK77218.1"/>
    <property type="molecule type" value="Genomic_DNA"/>
</dbReference>
<comment type="subunit">
    <text evidence="6">Forms polymers through the coiled coil domains. Interacts with PBP1, MreC and EzrA.</text>
</comment>
<comment type="function">
    <text evidence="6">Divisome component that associates with the complex late in its assembly, after the Z-ring is formed, and is dependent on DivIC and PBP2B for its recruitment to the divisome. Together with EzrA, is a key component of the system that regulates PBP1 localization during cell cycle progression. Its main role could be the removal of PBP1 from the cell pole after pole maturation is completed. Also contributes to the recruitment of PBP1 to the division complex. Not essential for septum formation.</text>
</comment>
<evidence type="ECO:0000256" key="1">
    <source>
        <dbReference type="ARBA" id="ARBA00022490"/>
    </source>
</evidence>
<dbReference type="InterPro" id="IPR011229">
    <property type="entry name" value="Cell_cycle_GpsB"/>
</dbReference>
<dbReference type="OrthoDB" id="389699at2"/>
<dbReference type="InterPro" id="IPR019933">
    <property type="entry name" value="DivIVA_domain"/>
</dbReference>
<keyword evidence="2 6" id="KW-0132">Cell division</keyword>
<evidence type="ECO:0000313" key="9">
    <source>
        <dbReference type="Proteomes" id="UP000199433"/>
    </source>
</evidence>
<dbReference type="Proteomes" id="UP000199433">
    <property type="component" value="Unassembled WGS sequence"/>
</dbReference>